<organism evidence="3 4">
    <name type="scientific">Prochlorococcus marinus (strain MIT 9303)</name>
    <dbReference type="NCBI Taxonomy" id="59922"/>
    <lineage>
        <taxon>Bacteria</taxon>
        <taxon>Bacillati</taxon>
        <taxon>Cyanobacteriota</taxon>
        <taxon>Cyanophyceae</taxon>
        <taxon>Synechococcales</taxon>
        <taxon>Prochlorococcaceae</taxon>
        <taxon>Prochlorococcus</taxon>
    </lineage>
</organism>
<feature type="domain" description="Sporulation stage II protein D amidase enhancer LytB N-terminal" evidence="2">
    <location>
        <begin position="123"/>
        <end position="212"/>
    </location>
</feature>
<dbReference type="InterPro" id="IPR051922">
    <property type="entry name" value="Bact_Sporulation_Assoc"/>
</dbReference>
<protein>
    <recommendedName>
        <fullName evidence="2">Sporulation stage II protein D amidase enhancer LytB N-terminal domain-containing protein</fullName>
    </recommendedName>
</protein>
<evidence type="ECO:0000259" key="2">
    <source>
        <dbReference type="Pfam" id="PF08486"/>
    </source>
</evidence>
<proteinExistence type="predicted"/>
<dbReference type="EMBL" id="CP000554">
    <property type="protein sequence ID" value="ABM78232.1"/>
    <property type="molecule type" value="Genomic_DNA"/>
</dbReference>
<dbReference type="KEGG" id="pmf:P9303_14861"/>
<dbReference type="Pfam" id="PF08486">
    <property type="entry name" value="SpoIID"/>
    <property type="match status" value="1"/>
</dbReference>
<dbReference type="GO" id="GO:0030435">
    <property type="term" value="P:sporulation resulting in formation of a cellular spore"/>
    <property type="evidence" value="ECO:0007669"/>
    <property type="project" value="InterPro"/>
</dbReference>
<evidence type="ECO:0000313" key="3">
    <source>
        <dbReference type="EMBL" id="ABM78232.1"/>
    </source>
</evidence>
<gene>
    <name evidence="3" type="ordered locus">P9303_14861</name>
</gene>
<dbReference type="PANTHER" id="PTHR30032:SF4">
    <property type="entry name" value="AMIDASE ENHANCER"/>
    <property type="match status" value="1"/>
</dbReference>
<evidence type="ECO:0000313" key="4">
    <source>
        <dbReference type="Proteomes" id="UP000002274"/>
    </source>
</evidence>
<dbReference type="PANTHER" id="PTHR30032">
    <property type="entry name" value="N-ACETYLMURAMOYL-L-ALANINE AMIDASE-RELATED"/>
    <property type="match status" value="1"/>
</dbReference>
<reference evidence="3 4" key="1">
    <citation type="journal article" date="2007" name="PLoS Genet.">
        <title>Patterns and implications of gene gain and loss in the evolution of Prochlorococcus.</title>
        <authorList>
            <person name="Kettler G.C."/>
            <person name="Martiny A.C."/>
            <person name="Huang K."/>
            <person name="Zucker J."/>
            <person name="Coleman M.L."/>
            <person name="Rodrigue S."/>
            <person name="Chen F."/>
            <person name="Lapidus A."/>
            <person name="Ferriera S."/>
            <person name="Johnson J."/>
            <person name="Steglich C."/>
            <person name="Church G.M."/>
            <person name="Richardson P."/>
            <person name="Chisholm S.W."/>
        </authorList>
    </citation>
    <scope>NUCLEOTIDE SEQUENCE [LARGE SCALE GENOMIC DNA]</scope>
    <source>
        <strain evidence="3 4">MIT 9303</strain>
    </source>
</reference>
<evidence type="ECO:0000256" key="1">
    <source>
        <dbReference type="SAM" id="MobiDB-lite"/>
    </source>
</evidence>
<dbReference type="InterPro" id="IPR013693">
    <property type="entry name" value="SpoIID/LytB_N"/>
</dbReference>
<feature type="region of interest" description="Disordered" evidence="1">
    <location>
        <begin position="1"/>
        <end position="35"/>
    </location>
</feature>
<dbReference type="STRING" id="59922.P9303_14861"/>
<accession>A2C9S2</accession>
<dbReference type="HOGENOM" id="CLU_021203_0_0_3"/>
<feature type="compositionally biased region" description="Polar residues" evidence="1">
    <location>
        <begin position="17"/>
        <end position="35"/>
    </location>
</feature>
<dbReference type="NCBIfam" id="TIGR02669">
    <property type="entry name" value="SpoIID_LytB"/>
    <property type="match status" value="1"/>
</dbReference>
<dbReference type="InterPro" id="IPR013486">
    <property type="entry name" value="SpoIID/LytB"/>
</dbReference>
<sequence>MQLLLEGGKPIRDDKSVSTNAKTVSSQPTPYFASQSSQDVNSLSLELRVGLISQSPPIQIKLKDSGFCKFHSGRMINEYTLNNMLKIKNKQIADVKCVATDSSGIHVNNQVYRSKVYLVNRGNGWIAVNQLSLEDYVASVVGAEMPSLWNMEALKAQAVAARSYALAHIARPANKDFDLGDTTRWQAYRGISSQTSRSTQATQATKGIVLRYKGGIVESLYASTADISLQAHGHLGASMSQHGAQQLARRGLKFNEILARYYTGASLAKLQSRGN</sequence>
<dbReference type="Proteomes" id="UP000002274">
    <property type="component" value="Chromosome"/>
</dbReference>
<dbReference type="AlphaFoldDB" id="A2C9S2"/>
<name>A2C9S2_PROM3</name>
<dbReference type="GO" id="GO:0030288">
    <property type="term" value="C:outer membrane-bounded periplasmic space"/>
    <property type="evidence" value="ECO:0007669"/>
    <property type="project" value="TreeGrafter"/>
</dbReference>